<evidence type="ECO:0000313" key="3">
    <source>
        <dbReference type="Proteomes" id="UP000192360"/>
    </source>
</evidence>
<evidence type="ECO:0000256" key="1">
    <source>
        <dbReference type="ARBA" id="ARBA00007274"/>
    </source>
</evidence>
<keyword evidence="3" id="KW-1185">Reference proteome</keyword>
<sequence length="221" mass="25148">MSYLKSLFSLKKITHKLLSPITFWDPKSTFTKLSEIRNLVKLYDSQIGNYTRINSNSHLLRTTVGNFCAIGKNSIIGLGRHPLNYASTHSIFYKKNTMRNDWFKTIEFEEGLRINIGNDVWIGVNNIIMDGVTIGDGAVVAAGAVVTKDIPPYAIAGGVPAKVIKYRFSEDVIAFLLELKWWNFTDEEIFKNIEFFRDPELTLEKLNSYFPDVAKKLNNSN</sequence>
<dbReference type="InterPro" id="IPR001451">
    <property type="entry name" value="Hexapep"/>
</dbReference>
<dbReference type="Pfam" id="PF00132">
    <property type="entry name" value="Hexapep"/>
    <property type="match status" value="1"/>
</dbReference>
<dbReference type="InterPro" id="IPR011004">
    <property type="entry name" value="Trimer_LpxA-like_sf"/>
</dbReference>
<dbReference type="STRING" id="504486.SAMN05660703_1741"/>
<dbReference type="CDD" id="cd03349">
    <property type="entry name" value="LbH_XAT"/>
    <property type="match status" value="1"/>
</dbReference>
<gene>
    <name evidence="2" type="ORF">SAMN05660703_1741</name>
</gene>
<organism evidence="2 3">
    <name type="scientific">Cellulophaga tyrosinoxydans</name>
    <dbReference type="NCBI Taxonomy" id="504486"/>
    <lineage>
        <taxon>Bacteria</taxon>
        <taxon>Pseudomonadati</taxon>
        <taxon>Bacteroidota</taxon>
        <taxon>Flavobacteriia</taxon>
        <taxon>Flavobacteriales</taxon>
        <taxon>Flavobacteriaceae</taxon>
        <taxon>Cellulophaga</taxon>
    </lineage>
</organism>
<proteinExistence type="inferred from homology"/>
<protein>
    <submittedName>
        <fullName evidence="2">Transferase hexapeptide (Six repeat-containing protein)</fullName>
    </submittedName>
</protein>
<dbReference type="RefSeq" id="WP_084061086.1">
    <property type="nucleotide sequence ID" value="NZ_FWXO01000002.1"/>
</dbReference>
<name>A0A1W2A2K1_9FLAO</name>
<evidence type="ECO:0000313" key="2">
    <source>
        <dbReference type="EMBL" id="SMC54823.1"/>
    </source>
</evidence>
<keyword evidence="2" id="KW-0808">Transferase</keyword>
<dbReference type="Proteomes" id="UP000192360">
    <property type="component" value="Unassembled WGS sequence"/>
</dbReference>
<dbReference type="Gene3D" id="2.160.10.10">
    <property type="entry name" value="Hexapeptide repeat proteins"/>
    <property type="match status" value="1"/>
</dbReference>
<dbReference type="EMBL" id="FWXO01000002">
    <property type="protein sequence ID" value="SMC54823.1"/>
    <property type="molecule type" value="Genomic_DNA"/>
</dbReference>
<comment type="similarity">
    <text evidence="1">Belongs to the transferase hexapeptide repeat family.</text>
</comment>
<dbReference type="InterPro" id="IPR050179">
    <property type="entry name" value="Trans_hexapeptide_repeat"/>
</dbReference>
<dbReference type="SUPFAM" id="SSF51161">
    <property type="entry name" value="Trimeric LpxA-like enzymes"/>
    <property type="match status" value="1"/>
</dbReference>
<accession>A0A1W2A2K1</accession>
<dbReference type="PANTHER" id="PTHR43300:SF11">
    <property type="entry name" value="ACETYLTRANSFERASE RV3034C-RELATED"/>
    <property type="match status" value="1"/>
</dbReference>
<dbReference type="GO" id="GO:0016740">
    <property type="term" value="F:transferase activity"/>
    <property type="evidence" value="ECO:0007669"/>
    <property type="project" value="UniProtKB-KW"/>
</dbReference>
<dbReference type="OrthoDB" id="9814490at2"/>
<dbReference type="AlphaFoldDB" id="A0A1W2A2K1"/>
<dbReference type="PANTHER" id="PTHR43300">
    <property type="entry name" value="ACETYLTRANSFERASE"/>
    <property type="match status" value="1"/>
</dbReference>
<reference evidence="2 3" key="1">
    <citation type="submission" date="2017-04" db="EMBL/GenBank/DDBJ databases">
        <authorList>
            <person name="Afonso C.L."/>
            <person name="Miller P.J."/>
            <person name="Scott M.A."/>
            <person name="Spackman E."/>
            <person name="Goraichik I."/>
            <person name="Dimitrov K.M."/>
            <person name="Suarez D.L."/>
            <person name="Swayne D.E."/>
        </authorList>
    </citation>
    <scope>NUCLEOTIDE SEQUENCE [LARGE SCALE GENOMIC DNA]</scope>
    <source>
        <strain evidence="2 3">DSM 21164</strain>
    </source>
</reference>